<evidence type="ECO:0000313" key="4">
    <source>
        <dbReference type="Proteomes" id="UP000663852"/>
    </source>
</evidence>
<keyword evidence="2" id="KW-0472">Membrane</keyword>
<gene>
    <name evidence="3" type="ORF">EDS130_LOCUS7112</name>
</gene>
<dbReference type="OrthoDB" id="10019483at2759"/>
<dbReference type="Proteomes" id="UP000663852">
    <property type="component" value="Unassembled WGS sequence"/>
</dbReference>
<feature type="compositionally biased region" description="Polar residues" evidence="1">
    <location>
        <begin position="117"/>
        <end position="127"/>
    </location>
</feature>
<dbReference type="EMBL" id="CAJNOJ010000021">
    <property type="protein sequence ID" value="CAF0846820.1"/>
    <property type="molecule type" value="Genomic_DNA"/>
</dbReference>
<keyword evidence="2" id="KW-1133">Transmembrane helix</keyword>
<dbReference type="AlphaFoldDB" id="A0A813VY20"/>
<proteinExistence type="predicted"/>
<organism evidence="3 4">
    <name type="scientific">Adineta ricciae</name>
    <name type="common">Rotifer</name>
    <dbReference type="NCBI Taxonomy" id="249248"/>
    <lineage>
        <taxon>Eukaryota</taxon>
        <taxon>Metazoa</taxon>
        <taxon>Spiralia</taxon>
        <taxon>Gnathifera</taxon>
        <taxon>Rotifera</taxon>
        <taxon>Eurotatoria</taxon>
        <taxon>Bdelloidea</taxon>
        <taxon>Adinetida</taxon>
        <taxon>Adinetidae</taxon>
        <taxon>Adineta</taxon>
    </lineage>
</organism>
<evidence type="ECO:0000256" key="2">
    <source>
        <dbReference type="SAM" id="Phobius"/>
    </source>
</evidence>
<protein>
    <submittedName>
        <fullName evidence="3">Uncharacterized protein</fullName>
    </submittedName>
</protein>
<feature type="region of interest" description="Disordered" evidence="1">
    <location>
        <begin position="88"/>
        <end position="131"/>
    </location>
</feature>
<comment type="caution">
    <text evidence="3">The sequence shown here is derived from an EMBL/GenBank/DDBJ whole genome shotgun (WGS) entry which is preliminary data.</text>
</comment>
<feature type="transmembrane region" description="Helical" evidence="2">
    <location>
        <begin position="14"/>
        <end position="37"/>
    </location>
</feature>
<sequence>MFPQYAQRQTGGEIAIWLLITVGALLIPIVAIAICCIRRQYRGHFSRSVLCHGIRILVRGPQVSLMANHTLRMMMNTKRAEALRSYNGPYAESGHEDGDTTSRTSSLKKQHVHWTVGSETNQSSSIKKQPWSDDNILTTTTLTESPSSHRRSSAFKHLIQTAIIPAGSTVPSTDASQVLALSKEIASIPTGNDYIV</sequence>
<name>A0A813VY20_ADIRI</name>
<reference evidence="3" key="1">
    <citation type="submission" date="2021-02" db="EMBL/GenBank/DDBJ databases">
        <authorList>
            <person name="Nowell W R."/>
        </authorList>
    </citation>
    <scope>NUCLEOTIDE SEQUENCE</scope>
</reference>
<evidence type="ECO:0000313" key="3">
    <source>
        <dbReference type="EMBL" id="CAF0846820.1"/>
    </source>
</evidence>
<accession>A0A813VY20</accession>
<evidence type="ECO:0000256" key="1">
    <source>
        <dbReference type="SAM" id="MobiDB-lite"/>
    </source>
</evidence>
<keyword evidence="2" id="KW-0812">Transmembrane</keyword>